<dbReference type="FunFam" id="1.10.287.130:FF:000001">
    <property type="entry name" value="Two-component sensor histidine kinase"/>
    <property type="match status" value="1"/>
</dbReference>
<dbReference type="SUPFAM" id="SSF52172">
    <property type="entry name" value="CheY-like"/>
    <property type="match status" value="1"/>
</dbReference>
<dbReference type="SUPFAM" id="SSF55874">
    <property type="entry name" value="ATPase domain of HSP90 chaperone/DNA topoisomerase II/histidine kinase"/>
    <property type="match status" value="1"/>
</dbReference>
<keyword evidence="5" id="KW-0808">Transferase</keyword>
<evidence type="ECO:0000256" key="2">
    <source>
        <dbReference type="ARBA" id="ARBA00004370"/>
    </source>
</evidence>
<dbReference type="Gene3D" id="3.30.450.20">
    <property type="entry name" value="PAS domain"/>
    <property type="match status" value="1"/>
</dbReference>
<feature type="domain" description="Response regulatory" evidence="13">
    <location>
        <begin position="806"/>
        <end position="920"/>
    </location>
</feature>
<dbReference type="SMART" id="SM00304">
    <property type="entry name" value="HAMP"/>
    <property type="match status" value="1"/>
</dbReference>
<dbReference type="PANTHER" id="PTHR43047:SF72">
    <property type="entry name" value="OSMOSENSING HISTIDINE PROTEIN KINASE SLN1"/>
    <property type="match status" value="1"/>
</dbReference>
<dbReference type="Pfam" id="PF00512">
    <property type="entry name" value="HisKA"/>
    <property type="match status" value="1"/>
</dbReference>
<keyword evidence="11" id="KW-0812">Transmembrane</keyword>
<dbReference type="PANTHER" id="PTHR43047">
    <property type="entry name" value="TWO-COMPONENT HISTIDINE PROTEIN KINASE"/>
    <property type="match status" value="1"/>
</dbReference>
<comment type="catalytic activity">
    <reaction evidence="1">
        <text>ATP + protein L-histidine = ADP + protein N-phospho-L-histidine.</text>
        <dbReference type="EC" id="2.7.13.3"/>
    </reaction>
</comment>
<keyword evidence="11" id="KW-1133">Transmembrane helix</keyword>
<evidence type="ECO:0000256" key="9">
    <source>
        <dbReference type="PROSITE-ProRule" id="PRU00169"/>
    </source>
</evidence>
<dbReference type="EC" id="2.7.13.3" evidence="3"/>
<dbReference type="Pfam" id="PF00672">
    <property type="entry name" value="HAMP"/>
    <property type="match status" value="1"/>
</dbReference>
<evidence type="ECO:0000256" key="1">
    <source>
        <dbReference type="ARBA" id="ARBA00000085"/>
    </source>
</evidence>
<dbReference type="AlphaFoldDB" id="A0A6N6N706"/>
<dbReference type="Gene3D" id="3.40.50.2300">
    <property type="match status" value="1"/>
</dbReference>
<feature type="domain" description="Histidine kinase" evidence="12">
    <location>
        <begin position="557"/>
        <end position="791"/>
    </location>
</feature>
<dbReference type="InterPro" id="IPR011006">
    <property type="entry name" value="CheY-like_superfamily"/>
</dbReference>
<dbReference type="InterPro" id="IPR036890">
    <property type="entry name" value="HATPase_C_sf"/>
</dbReference>
<feature type="modified residue" description="4-aspartylphosphate" evidence="9">
    <location>
        <position position="855"/>
    </location>
</feature>
<dbReference type="SMART" id="SM00387">
    <property type="entry name" value="HATPase_c"/>
    <property type="match status" value="1"/>
</dbReference>
<evidence type="ECO:0000259" key="14">
    <source>
        <dbReference type="PROSITE" id="PS50885"/>
    </source>
</evidence>
<feature type="transmembrane region" description="Helical" evidence="11">
    <location>
        <begin position="20"/>
        <end position="44"/>
    </location>
</feature>
<evidence type="ECO:0000259" key="13">
    <source>
        <dbReference type="PROSITE" id="PS50110"/>
    </source>
</evidence>
<dbReference type="CDD" id="cd06225">
    <property type="entry name" value="HAMP"/>
    <property type="match status" value="1"/>
</dbReference>
<keyword evidence="7" id="KW-0902">Two-component regulatory system</keyword>
<evidence type="ECO:0000256" key="5">
    <source>
        <dbReference type="ARBA" id="ARBA00022679"/>
    </source>
</evidence>
<evidence type="ECO:0000313" key="15">
    <source>
        <dbReference type="EMBL" id="KAB1442887.1"/>
    </source>
</evidence>
<keyword evidence="4 9" id="KW-0597">Phosphoprotein</keyword>
<sequence length="998" mass="110640">MNDFIRRRWGGLGVVGKLSVASGAMLALVFFVGLVAVVALDYLWARTDDVIQHTVQVQRLALQVRGGLLRAHRSEKDFFHSWPTVGLTEARNRHATPCRVALDSVMHDSRLLQDALHRVERSGLEVSAADRSVEVITMAVADYSDAFERGVRIATQLGHEETGLRARMEALANRAEERLAALEKDEMLVLFRNFRHVVLRFALIRKLEDMKTARSLLAGIHAAVNRDAIMDPQDRKELAAMFARLQSGLSQAHEAEEELIRCMAVFDRQMERVEPVVDRLVKATTGQVRGARNHIDEAMGIAVGAVGFALLLCLVLAVFIYRMLYRSLGKNVLLLSRAANELSLGNMGTRVDIDSPDEFGRLGDTLNGMAERMDRMVNSLEKEAAVASDRLLEAIESIPDGFALYDQQDRLVLCNSNYMDIERGTLDMFGPGDRFRDILRCNVARGMYRDAVGDEEAWLEHRMRLHANPGEPFEQRLTDGRCLQIREYRTRLGEIVCIVSDISQRKQAEEELFSFNADLEQAVRERTKVLVSKTRELQRANRRLRELDEMKSNFLSTVSHELRTPLTSLLGFSRLIGRDFCREFVPRADDAKSRSKAERIRSNLEIINSEGARLTRLINDVLDLSRIETGKVSWRDQDVPLPELIRHAADAVSGQFAEKPHVELVLGALDGLPIVHVDPDRMQQVFINLLNNAAKFTEYGSVTIQGDVDARGFAHVQVRDTGIGISADHIDMIFDKFQQANEGDTLRTPQGGSGLGLAISRQIVERYRGHIWAESEPGNGTVMHVALPATRMAGVCDSETDGPLHTVLVVDDDPAMLQLLGAILRDAGYAVETAASGEDGLKKARQLRPDLISMDLLMPGMGGLEAVSRIRGDSLLASIPVLVATVDTSADDAVCAMGADALVRKPLNRDEYLGAVRFLLGQGELKGPVLALGREEEHRFDCGNVRYCAGEDLPPGTLRGFDGTVIVPESVEMPSELLEDSRESRVRLVVMPGASLSG</sequence>
<dbReference type="InterPro" id="IPR003661">
    <property type="entry name" value="HisK_dim/P_dom"/>
</dbReference>
<dbReference type="InterPro" id="IPR003594">
    <property type="entry name" value="HATPase_dom"/>
</dbReference>
<reference evidence="15 16" key="1">
    <citation type="journal article" date="2017" name="Int. J. Syst. Evol. Microbiol.">
        <title>Desulfovibrio senegalensis sp. nov., a mesophilic sulfate reducer isolated from marine sediment.</title>
        <authorList>
            <person name="Thioye A."/>
            <person name="Gam Z.B.A."/>
            <person name="Mbengue M."/>
            <person name="Cayol J.L."/>
            <person name="Joseph-Bartoli M."/>
            <person name="Toure-Kane C."/>
            <person name="Labat M."/>
        </authorList>
    </citation>
    <scope>NUCLEOTIDE SEQUENCE [LARGE SCALE GENOMIC DNA]</scope>
    <source>
        <strain evidence="15 16">DSM 101509</strain>
    </source>
</reference>
<dbReference type="SMART" id="SM00388">
    <property type="entry name" value="HisKA"/>
    <property type="match status" value="1"/>
</dbReference>
<dbReference type="CDD" id="cd00082">
    <property type="entry name" value="HisKA"/>
    <property type="match status" value="1"/>
</dbReference>
<evidence type="ECO:0000256" key="3">
    <source>
        <dbReference type="ARBA" id="ARBA00012438"/>
    </source>
</evidence>
<feature type="domain" description="HAMP" evidence="14">
    <location>
        <begin position="326"/>
        <end position="378"/>
    </location>
</feature>
<name>A0A6N6N706_9BACT</name>
<feature type="coiled-coil region" evidence="10">
    <location>
        <begin position="505"/>
        <end position="557"/>
    </location>
</feature>
<dbReference type="SUPFAM" id="SSF47384">
    <property type="entry name" value="Homodimeric domain of signal transducing histidine kinase"/>
    <property type="match status" value="1"/>
</dbReference>
<dbReference type="SUPFAM" id="SSF158472">
    <property type="entry name" value="HAMP domain-like"/>
    <property type="match status" value="1"/>
</dbReference>
<dbReference type="CDD" id="cd16922">
    <property type="entry name" value="HATPase_EvgS-ArcB-TorS-like"/>
    <property type="match status" value="1"/>
</dbReference>
<keyword evidence="8 11" id="KW-0472">Membrane</keyword>
<dbReference type="SMART" id="SM00448">
    <property type="entry name" value="REC"/>
    <property type="match status" value="1"/>
</dbReference>
<organism evidence="15 16">
    <name type="scientific">Pseudodesulfovibrio senegalensis</name>
    <dbReference type="NCBI Taxonomy" id="1721087"/>
    <lineage>
        <taxon>Bacteria</taxon>
        <taxon>Pseudomonadati</taxon>
        <taxon>Thermodesulfobacteriota</taxon>
        <taxon>Desulfovibrionia</taxon>
        <taxon>Desulfovibrionales</taxon>
        <taxon>Desulfovibrionaceae</taxon>
    </lineage>
</organism>
<dbReference type="Gene3D" id="3.30.565.10">
    <property type="entry name" value="Histidine kinase-like ATPase, C-terminal domain"/>
    <property type="match status" value="1"/>
</dbReference>
<dbReference type="Pfam" id="PF00072">
    <property type="entry name" value="Response_reg"/>
    <property type="match status" value="1"/>
</dbReference>
<comment type="subcellular location">
    <subcellularLocation>
        <location evidence="2">Membrane</location>
    </subcellularLocation>
</comment>
<dbReference type="FunFam" id="3.30.565.10:FF:000006">
    <property type="entry name" value="Sensor histidine kinase WalK"/>
    <property type="match status" value="1"/>
</dbReference>
<accession>A0A6N6N706</accession>
<evidence type="ECO:0000256" key="6">
    <source>
        <dbReference type="ARBA" id="ARBA00022777"/>
    </source>
</evidence>
<dbReference type="InterPro" id="IPR005467">
    <property type="entry name" value="His_kinase_dom"/>
</dbReference>
<dbReference type="Gene3D" id="1.10.287.130">
    <property type="match status" value="1"/>
</dbReference>
<evidence type="ECO:0000259" key="12">
    <source>
        <dbReference type="PROSITE" id="PS50109"/>
    </source>
</evidence>
<dbReference type="Pfam" id="PF12860">
    <property type="entry name" value="PAS_7"/>
    <property type="match status" value="1"/>
</dbReference>
<feature type="transmembrane region" description="Helical" evidence="11">
    <location>
        <begin position="298"/>
        <end position="321"/>
    </location>
</feature>
<keyword evidence="16" id="KW-1185">Reference proteome</keyword>
<dbReference type="GO" id="GO:0005886">
    <property type="term" value="C:plasma membrane"/>
    <property type="evidence" value="ECO:0007669"/>
    <property type="project" value="TreeGrafter"/>
</dbReference>
<evidence type="ECO:0000256" key="4">
    <source>
        <dbReference type="ARBA" id="ARBA00022553"/>
    </source>
</evidence>
<dbReference type="Gene3D" id="6.10.340.10">
    <property type="match status" value="1"/>
</dbReference>
<dbReference type="Pfam" id="PF02518">
    <property type="entry name" value="HATPase_c"/>
    <property type="match status" value="1"/>
</dbReference>
<dbReference type="InterPro" id="IPR004358">
    <property type="entry name" value="Sig_transdc_His_kin-like_C"/>
</dbReference>
<dbReference type="GO" id="GO:0000155">
    <property type="term" value="F:phosphorelay sensor kinase activity"/>
    <property type="evidence" value="ECO:0007669"/>
    <property type="project" value="InterPro"/>
</dbReference>
<evidence type="ECO:0000256" key="11">
    <source>
        <dbReference type="SAM" id="Phobius"/>
    </source>
</evidence>
<dbReference type="InterPro" id="IPR001789">
    <property type="entry name" value="Sig_transdc_resp-reg_receiver"/>
</dbReference>
<dbReference type="EMBL" id="WAIE01000001">
    <property type="protein sequence ID" value="KAB1442887.1"/>
    <property type="molecule type" value="Genomic_DNA"/>
</dbReference>
<gene>
    <name evidence="15" type="ORF">F8A88_01015</name>
</gene>
<comment type="caution">
    <text evidence="15">The sequence shown here is derived from an EMBL/GenBank/DDBJ whole genome shotgun (WGS) entry which is preliminary data.</text>
</comment>
<dbReference type="InterPro" id="IPR036097">
    <property type="entry name" value="HisK_dim/P_sf"/>
</dbReference>
<evidence type="ECO:0000256" key="8">
    <source>
        <dbReference type="ARBA" id="ARBA00023136"/>
    </source>
</evidence>
<evidence type="ECO:0000313" key="16">
    <source>
        <dbReference type="Proteomes" id="UP000438699"/>
    </source>
</evidence>
<dbReference type="GO" id="GO:0009927">
    <property type="term" value="F:histidine phosphotransfer kinase activity"/>
    <property type="evidence" value="ECO:0007669"/>
    <property type="project" value="TreeGrafter"/>
</dbReference>
<dbReference type="PRINTS" id="PR00344">
    <property type="entry name" value="BCTRLSENSOR"/>
</dbReference>
<dbReference type="PROSITE" id="PS50110">
    <property type="entry name" value="RESPONSE_REGULATORY"/>
    <property type="match status" value="1"/>
</dbReference>
<keyword evidence="6" id="KW-0418">Kinase</keyword>
<protein>
    <recommendedName>
        <fullName evidence="3">histidine kinase</fullName>
        <ecNumber evidence="3">2.7.13.3</ecNumber>
    </recommendedName>
</protein>
<dbReference type="PROSITE" id="PS50109">
    <property type="entry name" value="HIS_KIN"/>
    <property type="match status" value="1"/>
</dbReference>
<dbReference type="PROSITE" id="PS50885">
    <property type="entry name" value="HAMP"/>
    <property type="match status" value="1"/>
</dbReference>
<dbReference type="InterPro" id="IPR003660">
    <property type="entry name" value="HAMP_dom"/>
</dbReference>
<dbReference type="Proteomes" id="UP000438699">
    <property type="component" value="Unassembled WGS sequence"/>
</dbReference>
<dbReference type="RefSeq" id="WP_151149077.1">
    <property type="nucleotide sequence ID" value="NZ_WAIE01000001.1"/>
</dbReference>
<proteinExistence type="predicted"/>
<evidence type="ECO:0000256" key="10">
    <source>
        <dbReference type="SAM" id="Coils"/>
    </source>
</evidence>
<dbReference type="OrthoDB" id="9813151at2"/>
<keyword evidence="10" id="KW-0175">Coiled coil</keyword>
<evidence type="ECO:0000256" key="7">
    <source>
        <dbReference type="ARBA" id="ARBA00023012"/>
    </source>
</evidence>